<feature type="region of interest" description="Disordered" evidence="1">
    <location>
        <begin position="144"/>
        <end position="164"/>
    </location>
</feature>
<evidence type="ECO:0000313" key="3">
    <source>
        <dbReference type="EMBL" id="SPT16505.1"/>
    </source>
</evidence>
<name>A0A7H4LD17_WHEAT</name>
<dbReference type="PROSITE" id="PS50879">
    <property type="entry name" value="RNASE_H_1"/>
    <property type="match status" value="1"/>
</dbReference>
<dbReference type="GO" id="GO:0004523">
    <property type="term" value="F:RNA-DNA hybrid ribonuclease activity"/>
    <property type="evidence" value="ECO:0007669"/>
    <property type="project" value="InterPro"/>
</dbReference>
<gene>
    <name evidence="3" type="ORF">CAMPLR22A2D_LOCUS1103</name>
</gene>
<evidence type="ECO:0000259" key="2">
    <source>
        <dbReference type="PROSITE" id="PS50879"/>
    </source>
</evidence>
<dbReference type="Pfam" id="PF17921">
    <property type="entry name" value="Integrase_H2C2"/>
    <property type="match status" value="1"/>
</dbReference>
<evidence type="ECO:0000313" key="4">
    <source>
        <dbReference type="Proteomes" id="UP000280104"/>
    </source>
</evidence>
<dbReference type="PANTHER" id="PTHR48475">
    <property type="entry name" value="RIBONUCLEASE H"/>
    <property type="match status" value="1"/>
</dbReference>
<dbReference type="GO" id="GO:0003676">
    <property type="term" value="F:nucleic acid binding"/>
    <property type="evidence" value="ECO:0007669"/>
    <property type="project" value="InterPro"/>
</dbReference>
<evidence type="ECO:0000256" key="1">
    <source>
        <dbReference type="SAM" id="MobiDB-lite"/>
    </source>
</evidence>
<dbReference type="InterPro" id="IPR002156">
    <property type="entry name" value="RNaseH_domain"/>
</dbReference>
<feature type="domain" description="RNase H type-1" evidence="2">
    <location>
        <begin position="1"/>
        <end position="124"/>
    </location>
</feature>
<protein>
    <recommendedName>
        <fullName evidence="2">RNase H type-1 domain-containing protein</fullName>
    </recommendedName>
</protein>
<dbReference type="CDD" id="cd09279">
    <property type="entry name" value="RNase_HI_like"/>
    <property type="match status" value="1"/>
</dbReference>
<dbReference type="PANTHER" id="PTHR48475:SF2">
    <property type="entry name" value="RIBONUCLEASE H"/>
    <property type="match status" value="1"/>
</dbReference>
<dbReference type="EMBL" id="LS480641">
    <property type="protein sequence ID" value="SPT16505.1"/>
    <property type="molecule type" value="Genomic_DNA"/>
</dbReference>
<dbReference type="InterPro" id="IPR012337">
    <property type="entry name" value="RNaseH-like_sf"/>
</dbReference>
<proteinExistence type="predicted"/>
<accession>A0A7H4LD17</accession>
<dbReference type="InterPro" id="IPR041588">
    <property type="entry name" value="Integrase_H2C2"/>
</dbReference>
<dbReference type="Pfam" id="PF13456">
    <property type="entry name" value="RVT_3"/>
    <property type="match status" value="1"/>
</dbReference>
<dbReference type="AlphaFoldDB" id="A0A7H4LD17"/>
<sequence>MHFDGSKMLAALGAGVVLTSPTGDTVQYVLQILYTDSNNAAKYEALLHGLRMAVSMGIQRMEVRGDSNLAISQINGDFDTKDPKMAAYRNAVLKMSARFEGLEFHHVARENNQAADILARIGAKRDPVPPNIFLERLFKPSVVWEGDTGNNSPDPDPATTPDTEHSDIIGGFATEITPSTHVIMAVIAPWTEPFLAYLTRQELPEDQNEARCIVRRSKAYKVHEGELYKKSTTGVLQRCISEEEGRKLLAEIHAGLGGHHAAARALVSKAFRTGFYWPTARADAQDLVKRCVGCQLFANQSHMPPTALQTIPITWPFAVWGNMGIKLDYASVYHPQTNGQVERANGLIMSGIKPILVRSLKESNTHWVEELDSVLWGLRTTPNRTTLYTQFFMVYGAEAVLPYDIIHDSPRVRMYEEKEAELDREDSLDALEEERDLAKARSTFYQQQARRYQSREVRAKTYNVGELVLRLPEKKKNKLKPKWEVPSLLTKF</sequence>
<dbReference type="Proteomes" id="UP000280104">
    <property type="component" value="Chromosome II"/>
</dbReference>
<dbReference type="InterPro" id="IPR036397">
    <property type="entry name" value="RNaseH_sf"/>
</dbReference>
<dbReference type="SUPFAM" id="SSF53098">
    <property type="entry name" value="Ribonuclease H-like"/>
    <property type="match status" value="2"/>
</dbReference>
<reference evidence="3 4" key="1">
    <citation type="submission" date="2018-05" db="EMBL/GenBank/DDBJ databases">
        <authorList>
            <person name="Thind KAUR A."/>
        </authorList>
    </citation>
    <scope>NUCLEOTIDE SEQUENCE [LARGE SCALE GENOMIC DNA]</scope>
</reference>
<organism evidence="3 4">
    <name type="scientific">Triticum aestivum</name>
    <name type="common">Wheat</name>
    <dbReference type="NCBI Taxonomy" id="4565"/>
    <lineage>
        <taxon>Eukaryota</taxon>
        <taxon>Viridiplantae</taxon>
        <taxon>Streptophyta</taxon>
        <taxon>Embryophyta</taxon>
        <taxon>Tracheophyta</taxon>
        <taxon>Spermatophyta</taxon>
        <taxon>Magnoliopsida</taxon>
        <taxon>Liliopsida</taxon>
        <taxon>Poales</taxon>
        <taxon>Poaceae</taxon>
        <taxon>BOP clade</taxon>
        <taxon>Pooideae</taxon>
        <taxon>Triticodae</taxon>
        <taxon>Triticeae</taxon>
        <taxon>Triticinae</taxon>
        <taxon>Triticum</taxon>
    </lineage>
</organism>
<dbReference type="Gene3D" id="1.10.340.70">
    <property type="match status" value="1"/>
</dbReference>
<dbReference type="Gene3D" id="3.30.420.10">
    <property type="entry name" value="Ribonuclease H-like superfamily/Ribonuclease H"/>
    <property type="match status" value="2"/>
</dbReference>